<evidence type="ECO:0000256" key="1">
    <source>
        <dbReference type="ARBA" id="ARBA00004141"/>
    </source>
</evidence>
<feature type="transmembrane region" description="Helical" evidence="5">
    <location>
        <begin position="181"/>
        <end position="200"/>
    </location>
</feature>
<feature type="transmembrane region" description="Helical" evidence="5">
    <location>
        <begin position="112"/>
        <end position="129"/>
    </location>
</feature>
<sequence length="448" mass="51192">MFELVKVPFALLSGFLVYRAICNDCNRYLAFAIIAVWLRLMLAAFPQYTVPSLFAGFSVSALCSIMVASVGLMMLPPKVLLLRKMAAFYFVYVAIAISGMLTAHWVGTISVLVKWCYFLVIANCLILSIRSQGLDHSMKKLLVAFHLPIWLQILSVLLGHYKDNESDGSVSYIGGYNHESTFSIILVAFMYIVGVIRPGAMRYRAPLFFLGLILLLLANYRTSLLAVLPIVFIFVFNQVEHRIEKRHKLPVMILVSAGLAVALVAVSFLMRERFSDIWVLVSNVDSLVKAPVYYTEKEQDILSQRVYIWSIYLYNYYAHGSWLNWLFGFGPESWQELFHRYAHNTFISYIYEYGIVGLSAFLLVNLTMIVQAFRVSDTHLSRTTFYTLLGFMLMNMSTMPLWNVEGLIFYAILVATIVGAREPGWERYILRHKFQQPANSQSSRNVHV</sequence>
<gene>
    <name evidence="7" type="ORF">DXV75_04160</name>
</gene>
<feature type="transmembrane region" description="Helical" evidence="5">
    <location>
        <begin position="408"/>
        <end position="425"/>
    </location>
</feature>
<dbReference type="InterPro" id="IPR051533">
    <property type="entry name" value="WaaL-like"/>
</dbReference>
<protein>
    <submittedName>
        <fullName evidence="7">O-antigen ligase domain-containing protein</fullName>
    </submittedName>
</protein>
<feature type="transmembrane region" description="Helical" evidence="5">
    <location>
        <begin position="141"/>
        <end position="161"/>
    </location>
</feature>
<organism evidence="7 8">
    <name type="scientific">Alteromonas aestuariivivens</name>
    <dbReference type="NCBI Taxonomy" id="1938339"/>
    <lineage>
        <taxon>Bacteria</taxon>
        <taxon>Pseudomonadati</taxon>
        <taxon>Pseudomonadota</taxon>
        <taxon>Gammaproteobacteria</taxon>
        <taxon>Alteromonadales</taxon>
        <taxon>Alteromonadaceae</taxon>
        <taxon>Alteromonas/Salinimonas group</taxon>
        <taxon>Alteromonas</taxon>
    </lineage>
</organism>
<feature type="transmembrane region" description="Helical" evidence="5">
    <location>
        <begin position="54"/>
        <end position="75"/>
    </location>
</feature>
<keyword evidence="3 5" id="KW-1133">Transmembrane helix</keyword>
<proteinExistence type="predicted"/>
<dbReference type="RefSeq" id="WP_115592120.1">
    <property type="nucleotide sequence ID" value="NZ_QRHA01000002.1"/>
</dbReference>
<feature type="transmembrane region" description="Helical" evidence="5">
    <location>
        <begin position="249"/>
        <end position="270"/>
    </location>
</feature>
<evidence type="ECO:0000256" key="5">
    <source>
        <dbReference type="SAM" id="Phobius"/>
    </source>
</evidence>
<dbReference type="InterPro" id="IPR007016">
    <property type="entry name" value="O-antigen_ligase-rel_domated"/>
</dbReference>
<reference evidence="8" key="1">
    <citation type="submission" date="2018-08" db="EMBL/GenBank/DDBJ databases">
        <authorList>
            <person name="Zhang J."/>
            <person name="Du Z.-J."/>
        </authorList>
    </citation>
    <scope>NUCLEOTIDE SEQUENCE [LARGE SCALE GENOMIC DNA]</scope>
    <source>
        <strain evidence="8">KCTC 52655</strain>
    </source>
</reference>
<dbReference type="Proteomes" id="UP000256561">
    <property type="component" value="Unassembled WGS sequence"/>
</dbReference>
<feature type="transmembrane region" description="Helical" evidence="5">
    <location>
        <begin position="6"/>
        <end position="21"/>
    </location>
</feature>
<dbReference type="Pfam" id="PF04932">
    <property type="entry name" value="Wzy_C"/>
    <property type="match status" value="1"/>
</dbReference>
<name>A0A3D8MCM1_9ALTE</name>
<evidence type="ECO:0000256" key="2">
    <source>
        <dbReference type="ARBA" id="ARBA00022692"/>
    </source>
</evidence>
<feature type="transmembrane region" description="Helical" evidence="5">
    <location>
        <begin position="87"/>
        <end position="106"/>
    </location>
</feature>
<evidence type="ECO:0000256" key="4">
    <source>
        <dbReference type="ARBA" id="ARBA00023136"/>
    </source>
</evidence>
<accession>A0A3D8MCM1</accession>
<dbReference type="GO" id="GO:0016020">
    <property type="term" value="C:membrane"/>
    <property type="evidence" value="ECO:0007669"/>
    <property type="project" value="UniProtKB-SubCell"/>
</dbReference>
<feature type="transmembrane region" description="Helical" evidence="5">
    <location>
        <begin position="350"/>
        <end position="373"/>
    </location>
</feature>
<dbReference type="EMBL" id="QRHA01000002">
    <property type="protein sequence ID" value="RDV28162.1"/>
    <property type="molecule type" value="Genomic_DNA"/>
</dbReference>
<feature type="transmembrane region" description="Helical" evidence="5">
    <location>
        <begin position="207"/>
        <end position="237"/>
    </location>
</feature>
<evidence type="ECO:0000313" key="8">
    <source>
        <dbReference type="Proteomes" id="UP000256561"/>
    </source>
</evidence>
<dbReference type="OrthoDB" id="7827596at2"/>
<comment type="subcellular location">
    <subcellularLocation>
        <location evidence="1">Membrane</location>
        <topology evidence="1">Multi-pass membrane protein</topology>
    </subcellularLocation>
</comment>
<evidence type="ECO:0000313" key="7">
    <source>
        <dbReference type="EMBL" id="RDV28162.1"/>
    </source>
</evidence>
<keyword evidence="2 5" id="KW-0812">Transmembrane</keyword>
<evidence type="ECO:0000256" key="3">
    <source>
        <dbReference type="ARBA" id="ARBA00022989"/>
    </source>
</evidence>
<dbReference type="PANTHER" id="PTHR37422">
    <property type="entry name" value="TEICHURONIC ACID BIOSYNTHESIS PROTEIN TUAE"/>
    <property type="match status" value="1"/>
</dbReference>
<keyword evidence="8" id="KW-1185">Reference proteome</keyword>
<evidence type="ECO:0000259" key="6">
    <source>
        <dbReference type="Pfam" id="PF04932"/>
    </source>
</evidence>
<keyword evidence="7" id="KW-0436">Ligase</keyword>
<feature type="domain" description="O-antigen ligase-related" evidence="6">
    <location>
        <begin position="207"/>
        <end position="362"/>
    </location>
</feature>
<keyword evidence="4 5" id="KW-0472">Membrane</keyword>
<feature type="transmembrane region" description="Helical" evidence="5">
    <location>
        <begin position="28"/>
        <end position="48"/>
    </location>
</feature>
<dbReference type="AlphaFoldDB" id="A0A3D8MCM1"/>
<dbReference type="GO" id="GO:0016874">
    <property type="term" value="F:ligase activity"/>
    <property type="evidence" value="ECO:0007669"/>
    <property type="project" value="UniProtKB-KW"/>
</dbReference>
<comment type="caution">
    <text evidence="7">The sequence shown here is derived from an EMBL/GenBank/DDBJ whole genome shotgun (WGS) entry which is preliminary data.</text>
</comment>
<dbReference type="PANTHER" id="PTHR37422:SF13">
    <property type="entry name" value="LIPOPOLYSACCHARIDE BIOSYNTHESIS PROTEIN PA4999-RELATED"/>
    <property type="match status" value="1"/>
</dbReference>